<keyword evidence="2" id="KW-1185">Reference proteome</keyword>
<sequence>MAPSAVGTDMEVCRSDGDLKLEGAMGDVAMEAEPQSTLSSESILEAKNKNTEALLQYPDYDDDMDMMTETKYAQKWRVIMTAKGDSSKLL</sequence>
<dbReference type="EMBL" id="OV696694">
    <property type="protein sequence ID" value="CAH1273362.1"/>
    <property type="molecule type" value="Genomic_DNA"/>
</dbReference>
<organism evidence="1 2">
    <name type="scientific">Branchiostoma lanceolatum</name>
    <name type="common">Common lancelet</name>
    <name type="synonym">Amphioxus lanceolatum</name>
    <dbReference type="NCBI Taxonomy" id="7740"/>
    <lineage>
        <taxon>Eukaryota</taxon>
        <taxon>Metazoa</taxon>
        <taxon>Chordata</taxon>
        <taxon>Cephalochordata</taxon>
        <taxon>Leptocardii</taxon>
        <taxon>Amphioxiformes</taxon>
        <taxon>Branchiostomatidae</taxon>
        <taxon>Branchiostoma</taxon>
    </lineage>
</organism>
<proteinExistence type="predicted"/>
<gene>
    <name evidence="1" type="primary">Hypp5103</name>
    <name evidence="1" type="ORF">BLAG_LOCUS24727</name>
</gene>
<name>A0A8K0ADJ4_BRALA</name>
<evidence type="ECO:0000313" key="1">
    <source>
        <dbReference type="EMBL" id="CAH1273362.1"/>
    </source>
</evidence>
<dbReference type="AlphaFoldDB" id="A0A8K0ADJ4"/>
<accession>A0A8K0ADJ4</accession>
<evidence type="ECO:0000313" key="2">
    <source>
        <dbReference type="Proteomes" id="UP000838412"/>
    </source>
</evidence>
<reference evidence="1" key="1">
    <citation type="submission" date="2022-01" db="EMBL/GenBank/DDBJ databases">
        <authorList>
            <person name="Braso-Vives M."/>
        </authorList>
    </citation>
    <scope>NUCLEOTIDE SEQUENCE</scope>
</reference>
<dbReference type="Proteomes" id="UP000838412">
    <property type="component" value="Chromosome 9"/>
</dbReference>
<protein>
    <submittedName>
        <fullName evidence="1">Hypp5103 protein</fullName>
    </submittedName>
</protein>